<reference evidence="6" key="1">
    <citation type="submission" date="2015-06" db="UniProtKB">
        <authorList>
            <consortium name="EnsemblPlants"/>
        </authorList>
    </citation>
    <scope>IDENTIFICATION</scope>
</reference>
<dbReference type="AlphaFoldDB" id="I1NK98"/>
<evidence type="ECO:0000256" key="1">
    <source>
        <dbReference type="PIRSR" id="PIRSR600101-1"/>
    </source>
</evidence>
<reference evidence="6 7" key="2">
    <citation type="submission" date="2018-04" db="EMBL/GenBank/DDBJ databases">
        <title>OglaRS2 (Oryza glaberrima Reference Sequence Version 2).</title>
        <authorList>
            <person name="Zhang J."/>
            <person name="Kudrna D."/>
            <person name="Lee S."/>
            <person name="Talag J."/>
            <person name="Rajasekar S."/>
            <person name="Wing R.A."/>
        </authorList>
    </citation>
    <scope>NUCLEOTIDE SEQUENCE [LARGE SCALE GENOMIC DNA]</scope>
    <source>
        <strain evidence="6 7">cv. IRGC 96717</strain>
    </source>
</reference>
<dbReference type="eggNOG" id="KOG2410">
    <property type="taxonomic scope" value="Eukaryota"/>
</dbReference>
<evidence type="ECO:0000313" key="7">
    <source>
        <dbReference type="Proteomes" id="UP000007306"/>
    </source>
</evidence>
<dbReference type="EnsemblPlants" id="ORGLA01G0028800.1">
    <property type="protein sequence ID" value="ORGLA01G0028800.1"/>
    <property type="gene ID" value="ORGLA01G0028800"/>
</dbReference>
<keyword evidence="3" id="KW-0808">Transferase</keyword>
<dbReference type="GO" id="GO:0005886">
    <property type="term" value="C:plasma membrane"/>
    <property type="evidence" value="ECO:0007669"/>
    <property type="project" value="TreeGrafter"/>
</dbReference>
<dbReference type="Gene3D" id="1.10.246.130">
    <property type="match status" value="1"/>
</dbReference>
<evidence type="ECO:0000256" key="3">
    <source>
        <dbReference type="RuleBase" id="RU368068"/>
    </source>
</evidence>
<feature type="binding site" evidence="2">
    <location>
        <position position="509"/>
    </location>
    <ligand>
        <name>L-glutamate</name>
        <dbReference type="ChEBI" id="CHEBI:29985"/>
    </ligand>
</feature>
<dbReference type="RefSeq" id="XP_052163313.1">
    <property type="nucleotide sequence ID" value="XM_052307353.1"/>
</dbReference>
<dbReference type="MEROPS" id="T03.A01"/>
<dbReference type="HOGENOM" id="CLU_014813_4_3_1"/>
<dbReference type="Proteomes" id="UP000007306">
    <property type="component" value="Chromosome 1"/>
</dbReference>
<protein>
    <recommendedName>
        <fullName evidence="3">Glutathione hydrolase</fullName>
        <ecNumber evidence="3">2.3.2.2</ecNumber>
        <ecNumber evidence="3">3.4.19.13</ecNumber>
    </recommendedName>
    <alternativeName>
        <fullName evidence="3">Gamma-glutamyltransferase</fullName>
    </alternativeName>
    <alternativeName>
        <fullName evidence="3">Gamma-glutamyltranspeptidase</fullName>
    </alternativeName>
</protein>
<dbReference type="InterPro" id="IPR043138">
    <property type="entry name" value="GGT_lsub"/>
</dbReference>
<feature type="binding site" evidence="2">
    <location>
        <position position="457"/>
    </location>
    <ligand>
        <name>L-glutamate</name>
        <dbReference type="ChEBI" id="CHEBI:29985"/>
    </ligand>
</feature>
<dbReference type="GeneID" id="127780432"/>
<feature type="active site" description="Nucleophile" evidence="1">
    <location>
        <position position="415"/>
    </location>
</feature>
<dbReference type="FunFam" id="1.10.246.130:FF:000001">
    <property type="entry name" value="Gamma-glutamyltransferase 5 isoform 1"/>
    <property type="match status" value="1"/>
</dbReference>
<dbReference type="InterPro" id="IPR000101">
    <property type="entry name" value="GGT_peptidase"/>
</dbReference>
<comment type="catalytic activity">
    <reaction evidence="3">
        <text>an S-substituted glutathione + H2O = an S-substituted L-cysteinylglycine + L-glutamate</text>
        <dbReference type="Rhea" id="RHEA:59468"/>
        <dbReference type="ChEBI" id="CHEBI:15377"/>
        <dbReference type="ChEBI" id="CHEBI:29985"/>
        <dbReference type="ChEBI" id="CHEBI:90779"/>
        <dbReference type="ChEBI" id="CHEBI:143103"/>
        <dbReference type="EC" id="3.4.19.13"/>
    </reaction>
</comment>
<evidence type="ECO:0000256" key="5">
    <source>
        <dbReference type="SAM" id="Phobius"/>
    </source>
</evidence>
<feature type="binding site" evidence="2">
    <location>
        <begin position="487"/>
        <end position="488"/>
    </location>
    <ligand>
        <name>L-glutamate</name>
        <dbReference type="ChEBI" id="CHEBI:29985"/>
    </ligand>
</feature>
<dbReference type="PRINTS" id="PR01210">
    <property type="entry name" value="GGTRANSPTASE"/>
</dbReference>
<dbReference type="Pfam" id="PF01019">
    <property type="entry name" value="G_glu_transpept"/>
    <property type="match status" value="1"/>
</dbReference>
<dbReference type="OMA" id="KDGCICA"/>
<dbReference type="GO" id="GO:0006751">
    <property type="term" value="P:glutathione catabolic process"/>
    <property type="evidence" value="ECO:0007669"/>
    <property type="project" value="UniProtKB-UniRule"/>
</dbReference>
<dbReference type="PANTHER" id="PTHR11686:SF9">
    <property type="entry name" value="RE13973P"/>
    <property type="match status" value="1"/>
</dbReference>
<gene>
    <name evidence="6" type="primary">LOC127780432</name>
</gene>
<comment type="pathway">
    <text evidence="3">Sulfur metabolism; glutathione metabolism.</text>
</comment>
<comment type="function">
    <text evidence="3">Cleaves the gamma-glutamyl peptide bond of glutathione and glutathione conjugates.</text>
</comment>
<dbReference type="NCBIfam" id="TIGR00066">
    <property type="entry name" value="g_glut_trans"/>
    <property type="match status" value="1"/>
</dbReference>
<feature type="binding site" evidence="2">
    <location>
        <begin position="433"/>
        <end position="435"/>
    </location>
    <ligand>
        <name>L-glutamate</name>
        <dbReference type="ChEBI" id="CHEBI:29985"/>
    </ligand>
</feature>
<dbReference type="PANTHER" id="PTHR11686">
    <property type="entry name" value="GAMMA GLUTAMYL TRANSPEPTIDASE"/>
    <property type="match status" value="1"/>
</dbReference>
<dbReference type="Gramene" id="ORGLA01G0028800.1">
    <property type="protein sequence ID" value="ORGLA01G0028800.1"/>
    <property type="gene ID" value="ORGLA01G0028800"/>
</dbReference>
<keyword evidence="3" id="KW-0012">Acyltransferase</keyword>
<comment type="catalytic activity">
    <reaction evidence="3">
        <text>glutathione + H2O = L-cysteinylglycine + L-glutamate</text>
        <dbReference type="Rhea" id="RHEA:28807"/>
        <dbReference type="ChEBI" id="CHEBI:15377"/>
        <dbReference type="ChEBI" id="CHEBI:29985"/>
        <dbReference type="ChEBI" id="CHEBI:57925"/>
        <dbReference type="ChEBI" id="CHEBI:61694"/>
        <dbReference type="EC" id="3.4.19.13"/>
    </reaction>
</comment>
<dbReference type="Gene3D" id="3.60.20.40">
    <property type="match status" value="1"/>
</dbReference>
<dbReference type="EC" id="3.4.19.13" evidence="3"/>
<dbReference type="GO" id="GO:0036374">
    <property type="term" value="F:glutathione hydrolase activity"/>
    <property type="evidence" value="ECO:0007669"/>
    <property type="project" value="UniProtKB-UniRule"/>
</dbReference>
<name>I1NK98_ORYGL</name>
<feature type="transmembrane region" description="Helical" evidence="5">
    <location>
        <begin position="28"/>
        <end position="49"/>
    </location>
</feature>
<keyword evidence="7" id="KW-1185">Reference proteome</keyword>
<dbReference type="UniPathway" id="UPA00204"/>
<evidence type="ECO:0000256" key="2">
    <source>
        <dbReference type="PIRSR" id="PIRSR600101-2"/>
    </source>
</evidence>
<organism evidence="6 7">
    <name type="scientific">Oryza glaberrima</name>
    <name type="common">African rice</name>
    <dbReference type="NCBI Taxonomy" id="4538"/>
    <lineage>
        <taxon>Eukaryota</taxon>
        <taxon>Viridiplantae</taxon>
        <taxon>Streptophyta</taxon>
        <taxon>Embryophyta</taxon>
        <taxon>Tracheophyta</taxon>
        <taxon>Spermatophyta</taxon>
        <taxon>Magnoliopsida</taxon>
        <taxon>Liliopsida</taxon>
        <taxon>Poales</taxon>
        <taxon>Poaceae</taxon>
        <taxon>BOP clade</taxon>
        <taxon>Oryzoideae</taxon>
        <taxon>Oryzeae</taxon>
        <taxon>Oryzinae</taxon>
        <taxon>Oryza</taxon>
    </lineage>
</organism>
<keyword evidence="5" id="KW-0472">Membrane</keyword>
<accession>I1NK98</accession>
<sequence length="626" mass="65224">MAARGGLENPLLGGGAVSSPDSRRRRPCTALAIAAAALLALAACVVLHLSSGGDDRSRVVSGGGGGVRLSPHEVEAGVGAVATDDGRCSEVGAAALRAGGHAVDAAVAATLCLGVVHPMSSGVGGGAFIVARDAASGDAVAFDARETAPAAATPDMYAGNPTSKYKGALAMGIPGELAGLHAAWSRYGRLPWKDLFAPAIKLARDGFTVVPYLEIALKKTERDVLADPGLRAVLAPEGRILAAGEVCRNPALADTLEAIASGGVEAFYGGAVGERFVADVRRAGGIATVDDLRAYKVEVSDAMRSDAMGYTFLGMPPPSSGGVGVALILNILSGYKSLEFLKGFLGLHRFIEAFKHMLAIRMDLGDPDYVNITGNVSEMLSPAFADKLRQRIVDNTTFPPSYYFPKWSQLDDHGTSHLCVVDGDRNAVAMTTTENHLFGAHLLSPSTGIVVNNQMDDFSVPAEGTPPPDNLPPAPANFIAPGKRPLSSMTPTIILKDGQLAGVVGGSGGPFIIATVVQVFVNHFIVGMHPLAAVLNPRVYHKLVPNEVVYENVTVVDGEVFELSGEAREFLRRRGHRLTSTDSGAVCQFIVQDLLTPVAAAGDENVFHGMLTAVSDPRKDGRPAGM</sequence>
<keyword evidence="3" id="KW-0378">Hydrolase</keyword>
<feature type="binding site" evidence="2">
    <location>
        <position position="145"/>
    </location>
    <ligand>
        <name>L-glutamate</name>
        <dbReference type="ChEBI" id="CHEBI:29985"/>
    </ligand>
</feature>
<dbReference type="SUPFAM" id="SSF56235">
    <property type="entry name" value="N-terminal nucleophile aminohydrolases (Ntn hydrolases)"/>
    <property type="match status" value="1"/>
</dbReference>
<dbReference type="STRING" id="4538.I1NK98"/>
<feature type="region of interest" description="Disordered" evidence="4">
    <location>
        <begin position="1"/>
        <end position="23"/>
    </location>
</feature>
<keyword evidence="5" id="KW-1133">Transmembrane helix</keyword>
<comment type="catalytic activity">
    <reaction evidence="3">
        <text>an N-terminal (5-L-glutamyl)-[peptide] + an alpha-amino acid = 5-L-glutamyl amino acid + an N-terminal L-alpha-aminoacyl-[peptide]</text>
        <dbReference type="Rhea" id="RHEA:23904"/>
        <dbReference type="Rhea" id="RHEA-COMP:9780"/>
        <dbReference type="Rhea" id="RHEA-COMP:9795"/>
        <dbReference type="ChEBI" id="CHEBI:77644"/>
        <dbReference type="ChEBI" id="CHEBI:78597"/>
        <dbReference type="ChEBI" id="CHEBI:78599"/>
        <dbReference type="ChEBI" id="CHEBI:78608"/>
        <dbReference type="EC" id="2.3.2.2"/>
    </reaction>
</comment>
<dbReference type="EC" id="2.3.2.2" evidence="3"/>
<dbReference type="InterPro" id="IPR043137">
    <property type="entry name" value="GGT_ssub_C"/>
</dbReference>
<proteinExistence type="predicted"/>
<evidence type="ECO:0000256" key="4">
    <source>
        <dbReference type="SAM" id="MobiDB-lite"/>
    </source>
</evidence>
<dbReference type="InterPro" id="IPR029055">
    <property type="entry name" value="Ntn_hydrolases_N"/>
</dbReference>
<keyword evidence="5" id="KW-0812">Transmembrane</keyword>
<dbReference type="GO" id="GO:0103068">
    <property type="term" value="F:leukotriene C4 gamma-glutamyl transferase activity"/>
    <property type="evidence" value="ECO:0007669"/>
    <property type="project" value="UniProtKB-EC"/>
</dbReference>
<evidence type="ECO:0000313" key="6">
    <source>
        <dbReference type="EnsemblPlants" id="ORGLA01G0028800.1"/>
    </source>
</evidence>